<protein>
    <recommendedName>
        <fullName evidence="9">GMP synthase [glutamine-hydrolyzing]</fullName>
        <ecNumber evidence="9">6.3.5.2</ecNumber>
    </recommendedName>
    <alternativeName>
        <fullName evidence="9">GMP synthetase</fullName>
    </alternativeName>
    <alternativeName>
        <fullName evidence="9">Glutamine amidotransferase</fullName>
    </alternativeName>
</protein>
<evidence type="ECO:0000256" key="9">
    <source>
        <dbReference type="HAMAP-Rule" id="MF_00344"/>
    </source>
</evidence>
<dbReference type="InterPro" id="IPR004739">
    <property type="entry name" value="GMP_synth_GATase"/>
</dbReference>
<dbReference type="PANTHER" id="PTHR11922:SF2">
    <property type="entry name" value="GMP SYNTHASE [GLUTAMINE-HYDROLYZING]"/>
    <property type="match status" value="1"/>
</dbReference>
<dbReference type="CDD" id="cd01997">
    <property type="entry name" value="GMP_synthase_C"/>
    <property type="match status" value="1"/>
</dbReference>
<dbReference type="GO" id="GO:0005524">
    <property type="term" value="F:ATP binding"/>
    <property type="evidence" value="ECO:0007669"/>
    <property type="project" value="UniProtKB-UniRule"/>
</dbReference>
<gene>
    <name evidence="9 12" type="primary">guaA</name>
    <name evidence="12" type="ORF">ING2E5B_1908</name>
</gene>
<dbReference type="PRINTS" id="PR00097">
    <property type="entry name" value="ANTSNTHASEII"/>
</dbReference>
<evidence type="ECO:0000256" key="2">
    <source>
        <dbReference type="ARBA" id="ARBA00005153"/>
    </source>
</evidence>
<keyword evidence="3 9" id="KW-0436">Ligase</keyword>
<proteinExistence type="inferred from homology"/>
<dbReference type="PATRIC" id="fig|1562970.3.peg.1888"/>
<evidence type="ECO:0000256" key="7">
    <source>
        <dbReference type="ARBA" id="ARBA00022840"/>
    </source>
</evidence>
<evidence type="ECO:0000313" key="12">
    <source>
        <dbReference type="EMBL" id="CEA16645.1"/>
    </source>
</evidence>
<dbReference type="PROSITE" id="PS51553">
    <property type="entry name" value="GMPS_ATP_PPASE"/>
    <property type="match status" value="1"/>
</dbReference>
<keyword evidence="13" id="KW-1185">Reference proteome</keyword>
<dbReference type="OrthoDB" id="9802219at2"/>
<dbReference type="EMBL" id="LN515532">
    <property type="protein sequence ID" value="CEA16645.1"/>
    <property type="molecule type" value="Genomic_DNA"/>
</dbReference>
<reference evidence="12 13" key="1">
    <citation type="submission" date="2014-08" db="EMBL/GenBank/DDBJ databases">
        <authorList>
            <person name="Wibberg D."/>
        </authorList>
    </citation>
    <scope>NUCLEOTIDE SEQUENCE [LARGE SCALE GENOMIC DNA]</scope>
    <source>
        <strain evidence="13">ING2-E5B</strain>
    </source>
</reference>
<dbReference type="FunFam" id="3.40.50.620:FF:000001">
    <property type="entry name" value="GMP synthase [glutamine-hydrolyzing]"/>
    <property type="match status" value="1"/>
</dbReference>
<dbReference type="HOGENOM" id="CLU_014340_0_5_10"/>
<keyword evidence="7 9" id="KW-0067">ATP-binding</keyword>
<dbReference type="PROSITE" id="PS51273">
    <property type="entry name" value="GATASE_TYPE_1"/>
    <property type="match status" value="1"/>
</dbReference>
<comment type="subunit">
    <text evidence="9">Homodimer.</text>
</comment>
<evidence type="ECO:0000256" key="5">
    <source>
        <dbReference type="ARBA" id="ARBA00022749"/>
    </source>
</evidence>
<keyword evidence="5 9" id="KW-0332">GMP biosynthesis</keyword>
<evidence type="ECO:0000313" key="13">
    <source>
        <dbReference type="Proteomes" id="UP000032417"/>
    </source>
</evidence>
<evidence type="ECO:0000256" key="8">
    <source>
        <dbReference type="ARBA" id="ARBA00022962"/>
    </source>
</evidence>
<dbReference type="Pfam" id="PF00117">
    <property type="entry name" value="GATase"/>
    <property type="match status" value="1"/>
</dbReference>
<dbReference type="SUPFAM" id="SSF52402">
    <property type="entry name" value="Adenine nucleotide alpha hydrolases-like"/>
    <property type="match status" value="1"/>
</dbReference>
<comment type="catalytic activity">
    <reaction evidence="9">
        <text>XMP + L-glutamine + ATP + H2O = GMP + L-glutamate + AMP + diphosphate + 2 H(+)</text>
        <dbReference type="Rhea" id="RHEA:11680"/>
        <dbReference type="ChEBI" id="CHEBI:15377"/>
        <dbReference type="ChEBI" id="CHEBI:15378"/>
        <dbReference type="ChEBI" id="CHEBI:29985"/>
        <dbReference type="ChEBI" id="CHEBI:30616"/>
        <dbReference type="ChEBI" id="CHEBI:33019"/>
        <dbReference type="ChEBI" id="CHEBI:57464"/>
        <dbReference type="ChEBI" id="CHEBI:58115"/>
        <dbReference type="ChEBI" id="CHEBI:58359"/>
        <dbReference type="ChEBI" id="CHEBI:456215"/>
        <dbReference type="EC" id="6.3.5.2"/>
    </reaction>
</comment>
<feature type="binding site" evidence="10">
    <location>
        <begin position="220"/>
        <end position="226"/>
    </location>
    <ligand>
        <name>ATP</name>
        <dbReference type="ChEBI" id="CHEBI:30616"/>
    </ligand>
</feature>
<dbReference type="InterPro" id="IPR001674">
    <property type="entry name" value="GMP_synth_C"/>
</dbReference>
<keyword evidence="4 9" id="KW-0547">Nucleotide-binding</keyword>
<dbReference type="NCBIfam" id="TIGR00884">
    <property type="entry name" value="guaA_Cterm"/>
    <property type="match status" value="1"/>
</dbReference>
<evidence type="ECO:0000256" key="4">
    <source>
        <dbReference type="ARBA" id="ARBA00022741"/>
    </source>
</evidence>
<evidence type="ECO:0000259" key="11">
    <source>
        <dbReference type="PROSITE" id="PS51553"/>
    </source>
</evidence>
<dbReference type="InterPro" id="IPR022955">
    <property type="entry name" value="GMP_synthase"/>
</dbReference>
<dbReference type="Gene3D" id="3.40.50.880">
    <property type="match status" value="1"/>
</dbReference>
<dbReference type="NCBIfam" id="TIGR00888">
    <property type="entry name" value="guaA_Nterm"/>
    <property type="match status" value="1"/>
</dbReference>
<dbReference type="STRING" id="1562970.ING2E5B_1908"/>
<evidence type="ECO:0000256" key="10">
    <source>
        <dbReference type="PROSITE-ProRule" id="PRU00886"/>
    </source>
</evidence>
<dbReference type="KEGG" id="pbt:ING2E5B_1908"/>
<evidence type="ECO:0000256" key="3">
    <source>
        <dbReference type="ARBA" id="ARBA00022598"/>
    </source>
</evidence>
<sequence length="506" mass="56559">MHEKIIILDFGSQTTQLIGRRVRDLSTYCEIVPYNKFPFEDETVKGVILSGSPFSVNDHDAFKIDLKDIRGKYPVLGICYGAQLMVSESGGEVSQPDSREYGRAHLNIFESNDPLFANLSQNSEVWMSHGDTIVNAPENFTLTASTEDVKWAAYKINGEKTWGVQFHPEVYHTEQGTALLSNFLDICGMKRDWTPASFIESTVRELKEELGDDKVILALSGGVDSSVTAVLLNRAIGKNLTCVFVDHGLLRKNEFETVLDDYEHLGLNVIGVDAKQHFYKELEGVTDPEEKRKIIGKGFIDVFEREAHKLKDIKWLAQGTIYPDIIESLSITGVTIKSHHNVGGLPEKMNLKLCEPLKLLFKDEVRKIGLELGMRPGLIHRHPFPGPGLGIRILGAITPEKVRIAQEADDIFISGLREYGLYDKVWQAGAILLPVQSVGVMGDERTYENTIALRSVTSTDAMTADWSRLPYEFLAKVSNEIINKVQGVNRVVLDISSKPPATIEWE</sequence>
<dbReference type="EC" id="6.3.5.2" evidence="9"/>
<keyword evidence="8 9" id="KW-0315">Glutamine amidotransferase</keyword>
<evidence type="ECO:0000256" key="6">
    <source>
        <dbReference type="ARBA" id="ARBA00022755"/>
    </source>
</evidence>
<dbReference type="PANTHER" id="PTHR11922">
    <property type="entry name" value="GMP SYNTHASE-RELATED"/>
    <property type="match status" value="1"/>
</dbReference>
<dbReference type="FunFam" id="3.40.50.880:FF:000001">
    <property type="entry name" value="GMP synthase [glutamine-hydrolyzing]"/>
    <property type="match status" value="1"/>
</dbReference>
<feature type="domain" description="GMPS ATP-PPase" evidence="11">
    <location>
        <begin position="193"/>
        <end position="381"/>
    </location>
</feature>
<dbReference type="GO" id="GO:0005829">
    <property type="term" value="C:cytosol"/>
    <property type="evidence" value="ECO:0007669"/>
    <property type="project" value="TreeGrafter"/>
</dbReference>
<dbReference type="Gene3D" id="3.40.50.620">
    <property type="entry name" value="HUPs"/>
    <property type="match status" value="1"/>
</dbReference>
<feature type="active site" evidence="9">
    <location>
        <position position="167"/>
    </location>
</feature>
<dbReference type="Proteomes" id="UP000032417">
    <property type="component" value="Chromosome 1"/>
</dbReference>
<comment type="pathway">
    <text evidence="2 9">Purine metabolism; GMP biosynthesis; GMP from XMP (L-Gln route): step 1/1.</text>
</comment>
<dbReference type="SUPFAM" id="SSF54810">
    <property type="entry name" value="GMP synthetase C-terminal dimerisation domain"/>
    <property type="match status" value="1"/>
</dbReference>
<dbReference type="HAMAP" id="MF_00344">
    <property type="entry name" value="GMP_synthase"/>
    <property type="match status" value="1"/>
</dbReference>
<dbReference type="Pfam" id="PF00958">
    <property type="entry name" value="GMP_synt_C"/>
    <property type="match status" value="1"/>
</dbReference>
<organism evidence="12 13">
    <name type="scientific">Fermentimonas caenicola</name>
    <dbReference type="NCBI Taxonomy" id="1562970"/>
    <lineage>
        <taxon>Bacteria</taxon>
        <taxon>Pseudomonadati</taxon>
        <taxon>Bacteroidota</taxon>
        <taxon>Bacteroidia</taxon>
        <taxon>Bacteroidales</taxon>
        <taxon>Dysgonomonadaceae</taxon>
        <taxon>Fermentimonas</taxon>
    </lineage>
</organism>
<dbReference type="InterPro" id="IPR017926">
    <property type="entry name" value="GATASE"/>
</dbReference>
<feature type="active site" description="Nucleophile" evidence="9">
    <location>
        <position position="79"/>
    </location>
</feature>
<dbReference type="InterPro" id="IPR022310">
    <property type="entry name" value="NAD/GMP_synthase"/>
</dbReference>
<dbReference type="Gene3D" id="3.30.300.10">
    <property type="match status" value="1"/>
</dbReference>
<dbReference type="InterPro" id="IPR014729">
    <property type="entry name" value="Rossmann-like_a/b/a_fold"/>
</dbReference>
<keyword evidence="6 9" id="KW-0658">Purine biosynthesis</keyword>
<dbReference type="PRINTS" id="PR00096">
    <property type="entry name" value="GATASE"/>
</dbReference>
<dbReference type="GO" id="GO:0003921">
    <property type="term" value="F:GMP synthase activity"/>
    <property type="evidence" value="ECO:0007669"/>
    <property type="project" value="InterPro"/>
</dbReference>
<name>A0A098C152_9BACT</name>
<dbReference type="SUPFAM" id="SSF52317">
    <property type="entry name" value="Class I glutamine amidotransferase-like"/>
    <property type="match status" value="1"/>
</dbReference>
<feature type="active site" evidence="9">
    <location>
        <position position="169"/>
    </location>
</feature>
<dbReference type="Pfam" id="PF02540">
    <property type="entry name" value="NAD_synthase"/>
    <property type="match status" value="1"/>
</dbReference>
<accession>A0A098C152</accession>
<dbReference type="CDD" id="cd01742">
    <property type="entry name" value="GATase1_GMP_Synthase"/>
    <property type="match status" value="1"/>
</dbReference>
<dbReference type="InterPro" id="IPR025777">
    <property type="entry name" value="GMPS_ATP_PPase_dom"/>
</dbReference>
<dbReference type="UniPathway" id="UPA00189">
    <property type="reaction ID" value="UER00296"/>
</dbReference>
<dbReference type="NCBIfam" id="NF000848">
    <property type="entry name" value="PRK00074.1"/>
    <property type="match status" value="1"/>
</dbReference>
<comment type="function">
    <text evidence="1 9">Catalyzes the synthesis of GMP from XMP.</text>
</comment>
<dbReference type="FunFam" id="3.30.300.10:FF:000002">
    <property type="entry name" value="GMP synthase [glutamine-hydrolyzing]"/>
    <property type="match status" value="1"/>
</dbReference>
<dbReference type="InterPro" id="IPR029062">
    <property type="entry name" value="Class_I_gatase-like"/>
</dbReference>
<dbReference type="AlphaFoldDB" id="A0A098C152"/>
<evidence type="ECO:0000256" key="1">
    <source>
        <dbReference type="ARBA" id="ARBA00002332"/>
    </source>
</evidence>